<reference evidence="2 3" key="2">
    <citation type="journal article" date="2014" name="BMC Genomics">
        <title>An improved genome release (version Mt4.0) for the model legume Medicago truncatula.</title>
        <authorList>
            <person name="Tang H."/>
            <person name="Krishnakumar V."/>
            <person name="Bidwell S."/>
            <person name="Rosen B."/>
            <person name="Chan A."/>
            <person name="Zhou S."/>
            <person name="Gentzbittel L."/>
            <person name="Childs K.L."/>
            <person name="Yandell M."/>
            <person name="Gundlach H."/>
            <person name="Mayer K.F."/>
            <person name="Schwartz D.C."/>
            <person name="Town C.D."/>
        </authorList>
    </citation>
    <scope>GENOME REANNOTATION</scope>
    <source>
        <strain evidence="3">cv. Jemalong A17</strain>
    </source>
</reference>
<dbReference type="HOGENOM" id="CLU_3035376_0_0_1"/>
<sequence>MTACDSGVRNRRVSKDSTWETSLSLCHAHTASNFYLFLRSLALFFIIIDFNILTE</sequence>
<evidence type="ECO:0000313" key="3">
    <source>
        <dbReference type="EnsemblPlants" id="AES73009"/>
    </source>
</evidence>
<accession>G7J3A8</accession>
<keyword evidence="1" id="KW-1133">Transmembrane helix</keyword>
<reference evidence="2 3" key="1">
    <citation type="journal article" date="2011" name="Nature">
        <title>The Medicago genome provides insight into the evolution of rhizobial symbioses.</title>
        <authorList>
            <person name="Young N.D."/>
            <person name="Debelle F."/>
            <person name="Oldroyd G.E."/>
            <person name="Geurts R."/>
            <person name="Cannon S.B."/>
            <person name="Udvardi M.K."/>
            <person name="Benedito V.A."/>
            <person name="Mayer K.F."/>
            <person name="Gouzy J."/>
            <person name="Schoof H."/>
            <person name="Van de Peer Y."/>
            <person name="Proost S."/>
            <person name="Cook D.R."/>
            <person name="Meyers B.C."/>
            <person name="Spannagl M."/>
            <person name="Cheung F."/>
            <person name="De Mita S."/>
            <person name="Krishnakumar V."/>
            <person name="Gundlach H."/>
            <person name="Zhou S."/>
            <person name="Mudge J."/>
            <person name="Bharti A.K."/>
            <person name="Murray J.D."/>
            <person name="Naoumkina M.A."/>
            <person name="Rosen B."/>
            <person name="Silverstein K.A."/>
            <person name="Tang H."/>
            <person name="Rombauts S."/>
            <person name="Zhao P.X."/>
            <person name="Zhou P."/>
            <person name="Barbe V."/>
            <person name="Bardou P."/>
            <person name="Bechner M."/>
            <person name="Bellec A."/>
            <person name="Berger A."/>
            <person name="Berges H."/>
            <person name="Bidwell S."/>
            <person name="Bisseling T."/>
            <person name="Choisne N."/>
            <person name="Couloux A."/>
            <person name="Denny R."/>
            <person name="Deshpande S."/>
            <person name="Dai X."/>
            <person name="Doyle J.J."/>
            <person name="Dudez A.M."/>
            <person name="Farmer A.D."/>
            <person name="Fouteau S."/>
            <person name="Franken C."/>
            <person name="Gibelin C."/>
            <person name="Gish J."/>
            <person name="Goldstein S."/>
            <person name="Gonzalez A.J."/>
            <person name="Green P.J."/>
            <person name="Hallab A."/>
            <person name="Hartog M."/>
            <person name="Hua A."/>
            <person name="Humphray S.J."/>
            <person name="Jeong D.H."/>
            <person name="Jing Y."/>
            <person name="Jocker A."/>
            <person name="Kenton S.M."/>
            <person name="Kim D.J."/>
            <person name="Klee K."/>
            <person name="Lai H."/>
            <person name="Lang C."/>
            <person name="Lin S."/>
            <person name="Macmil S.L."/>
            <person name="Magdelenat G."/>
            <person name="Matthews L."/>
            <person name="McCorrison J."/>
            <person name="Monaghan E.L."/>
            <person name="Mun J.H."/>
            <person name="Najar F.Z."/>
            <person name="Nicholson C."/>
            <person name="Noirot C."/>
            <person name="O'Bleness M."/>
            <person name="Paule C.R."/>
            <person name="Poulain J."/>
            <person name="Prion F."/>
            <person name="Qin B."/>
            <person name="Qu C."/>
            <person name="Retzel E.F."/>
            <person name="Riddle C."/>
            <person name="Sallet E."/>
            <person name="Samain S."/>
            <person name="Samson N."/>
            <person name="Sanders I."/>
            <person name="Saurat O."/>
            <person name="Scarpelli C."/>
            <person name="Schiex T."/>
            <person name="Segurens B."/>
            <person name="Severin A.J."/>
            <person name="Sherrier D.J."/>
            <person name="Shi R."/>
            <person name="Sims S."/>
            <person name="Singer S.R."/>
            <person name="Sinharoy S."/>
            <person name="Sterck L."/>
            <person name="Viollet A."/>
            <person name="Wang B.B."/>
            <person name="Wang K."/>
            <person name="Wang M."/>
            <person name="Wang X."/>
            <person name="Warfsmann J."/>
            <person name="Weissenbach J."/>
            <person name="White D.D."/>
            <person name="White J.D."/>
            <person name="Wiley G.B."/>
            <person name="Wincker P."/>
            <person name="Xing Y."/>
            <person name="Yang L."/>
            <person name="Yao Z."/>
            <person name="Ying F."/>
            <person name="Zhai J."/>
            <person name="Zhou L."/>
            <person name="Zuber A."/>
            <person name="Denarie J."/>
            <person name="Dixon R.A."/>
            <person name="May G.D."/>
            <person name="Schwartz D.C."/>
            <person name="Rogers J."/>
            <person name="Quetier F."/>
            <person name="Town C.D."/>
            <person name="Roe B.A."/>
        </authorList>
    </citation>
    <scope>NUCLEOTIDE SEQUENCE [LARGE SCALE GENOMIC DNA]</scope>
    <source>
        <strain evidence="2">A17</strain>
        <strain evidence="3">cv. Jemalong A17</strain>
    </source>
</reference>
<dbReference type="PaxDb" id="3880-AES73009"/>
<evidence type="ECO:0000256" key="1">
    <source>
        <dbReference type="SAM" id="Phobius"/>
    </source>
</evidence>
<evidence type="ECO:0000313" key="2">
    <source>
        <dbReference type="EMBL" id="AES73009.1"/>
    </source>
</evidence>
<dbReference type="AlphaFoldDB" id="G7J3A8"/>
<dbReference type="EnsemblPlants" id="AES73009">
    <property type="protein sequence ID" value="AES73009"/>
    <property type="gene ID" value="MTR_3g098720"/>
</dbReference>
<keyword evidence="1 2" id="KW-0812">Transmembrane</keyword>
<keyword evidence="4" id="KW-1185">Reference proteome</keyword>
<organism evidence="2 4">
    <name type="scientific">Medicago truncatula</name>
    <name type="common">Barrel medic</name>
    <name type="synonym">Medicago tribuloides</name>
    <dbReference type="NCBI Taxonomy" id="3880"/>
    <lineage>
        <taxon>Eukaryota</taxon>
        <taxon>Viridiplantae</taxon>
        <taxon>Streptophyta</taxon>
        <taxon>Embryophyta</taxon>
        <taxon>Tracheophyta</taxon>
        <taxon>Spermatophyta</taxon>
        <taxon>Magnoliopsida</taxon>
        <taxon>eudicotyledons</taxon>
        <taxon>Gunneridae</taxon>
        <taxon>Pentapetalae</taxon>
        <taxon>rosids</taxon>
        <taxon>fabids</taxon>
        <taxon>Fabales</taxon>
        <taxon>Fabaceae</taxon>
        <taxon>Papilionoideae</taxon>
        <taxon>50 kb inversion clade</taxon>
        <taxon>NPAAA clade</taxon>
        <taxon>Hologalegina</taxon>
        <taxon>IRL clade</taxon>
        <taxon>Trifolieae</taxon>
        <taxon>Medicago</taxon>
    </lineage>
</organism>
<keyword evidence="1" id="KW-0472">Membrane</keyword>
<gene>
    <name evidence="2" type="ordered locus">MTR_3g098720</name>
</gene>
<evidence type="ECO:0000313" key="4">
    <source>
        <dbReference type="Proteomes" id="UP000002051"/>
    </source>
</evidence>
<feature type="transmembrane region" description="Helical" evidence="1">
    <location>
        <begin position="34"/>
        <end position="53"/>
    </location>
</feature>
<reference evidence="3" key="3">
    <citation type="submission" date="2015-04" db="UniProtKB">
        <authorList>
            <consortium name="EnsemblPlants"/>
        </authorList>
    </citation>
    <scope>IDENTIFICATION</scope>
    <source>
        <strain evidence="3">cv. Jemalong A17</strain>
    </source>
</reference>
<proteinExistence type="predicted"/>
<dbReference type="EMBL" id="CM001219">
    <property type="protein sequence ID" value="AES73009.1"/>
    <property type="molecule type" value="Genomic_DNA"/>
</dbReference>
<dbReference type="Proteomes" id="UP000002051">
    <property type="component" value="Chromosome 3"/>
</dbReference>
<name>G7J3A8_MEDTR</name>
<protein>
    <submittedName>
        <fullName evidence="2">Transmembrane protein, putative</fullName>
    </submittedName>
</protein>